<name>A0ABW3M6Z6_9PSEU</name>
<keyword evidence="3" id="KW-1185">Reference proteome</keyword>
<gene>
    <name evidence="2" type="ORF">ACFQ1S_03670</name>
</gene>
<evidence type="ECO:0000313" key="3">
    <source>
        <dbReference type="Proteomes" id="UP001597045"/>
    </source>
</evidence>
<protein>
    <recommendedName>
        <fullName evidence="4">DUF1707 domain-containing protein</fullName>
    </recommendedName>
</protein>
<comment type="caution">
    <text evidence="2">The sequence shown here is derived from an EMBL/GenBank/DDBJ whole genome shotgun (WGS) entry which is preliminary data.</text>
</comment>
<dbReference type="EMBL" id="JBHTIS010000118">
    <property type="protein sequence ID" value="MFD1044755.1"/>
    <property type="molecule type" value="Genomic_DNA"/>
</dbReference>
<organism evidence="2 3">
    <name type="scientific">Kibdelosporangium lantanae</name>
    <dbReference type="NCBI Taxonomy" id="1497396"/>
    <lineage>
        <taxon>Bacteria</taxon>
        <taxon>Bacillati</taxon>
        <taxon>Actinomycetota</taxon>
        <taxon>Actinomycetes</taxon>
        <taxon>Pseudonocardiales</taxon>
        <taxon>Pseudonocardiaceae</taxon>
        <taxon>Kibdelosporangium</taxon>
    </lineage>
</organism>
<evidence type="ECO:0008006" key="4">
    <source>
        <dbReference type="Google" id="ProtNLM"/>
    </source>
</evidence>
<proteinExistence type="predicted"/>
<feature type="region of interest" description="Disordered" evidence="1">
    <location>
        <begin position="35"/>
        <end position="55"/>
    </location>
</feature>
<evidence type="ECO:0000313" key="2">
    <source>
        <dbReference type="EMBL" id="MFD1044755.1"/>
    </source>
</evidence>
<evidence type="ECO:0000256" key="1">
    <source>
        <dbReference type="SAM" id="MobiDB-lite"/>
    </source>
</evidence>
<reference evidence="3" key="1">
    <citation type="journal article" date="2019" name="Int. J. Syst. Evol. Microbiol.">
        <title>The Global Catalogue of Microorganisms (GCM) 10K type strain sequencing project: providing services to taxonomists for standard genome sequencing and annotation.</title>
        <authorList>
            <consortium name="The Broad Institute Genomics Platform"/>
            <consortium name="The Broad Institute Genome Sequencing Center for Infectious Disease"/>
            <person name="Wu L."/>
            <person name="Ma J."/>
        </authorList>
    </citation>
    <scope>NUCLEOTIDE SEQUENCE [LARGE SCALE GENOMIC DNA]</scope>
    <source>
        <strain evidence="3">JCM 31486</strain>
    </source>
</reference>
<dbReference type="Proteomes" id="UP001597045">
    <property type="component" value="Unassembled WGS sequence"/>
</dbReference>
<sequence length="55" mass="6086">MEFDAIETLAWRFDAGELSGDEYLQCVDRERAISLPPTALDTPPVPAQLHGQAQD</sequence>
<accession>A0ABW3M6Z6</accession>